<accession>A0A833JH99</accession>
<gene>
    <name evidence="2" type="ORF">GCL57_01260</name>
</gene>
<protein>
    <recommendedName>
        <fullName evidence="4">Outer membrane protein beta-barrel domain-containing protein</fullName>
    </recommendedName>
</protein>
<organism evidence="2 3">
    <name type="scientific">Fluviispira multicolorata</name>
    <dbReference type="NCBI Taxonomy" id="2654512"/>
    <lineage>
        <taxon>Bacteria</taxon>
        <taxon>Pseudomonadati</taxon>
        <taxon>Bdellovibrionota</taxon>
        <taxon>Oligoflexia</taxon>
        <taxon>Silvanigrellales</taxon>
        <taxon>Silvanigrellaceae</taxon>
        <taxon>Fluviispira</taxon>
    </lineage>
</organism>
<feature type="signal peptide" evidence="1">
    <location>
        <begin position="1"/>
        <end position="19"/>
    </location>
</feature>
<dbReference type="RefSeq" id="WP_152211443.1">
    <property type="nucleotide sequence ID" value="NZ_WFLN01000004.1"/>
</dbReference>
<evidence type="ECO:0000256" key="1">
    <source>
        <dbReference type="SAM" id="SignalP"/>
    </source>
</evidence>
<keyword evidence="3" id="KW-1185">Reference proteome</keyword>
<sequence length="234" mass="27080">MKNTVFLIIFFLFNSYVFAQSQSTSHLCNYLQIDSFLYDYQNIVADNNNNSGETQQTFTGRPSLNFCFQSQNFIFRPFIALNPYNSSTNGDFSIGKIFQDNIEIGLYLSLNRSQKKLGNGDTKSETIESNLLFGPYIKIFHTSIVKNDLEFTLRISYEYLDQRMTINNSSTLMTEQKGVNIFIEELYAKELTSHLFIVPYISFNYSYTYDSVGISSGRNTFDLKISPLSFRWIL</sequence>
<dbReference type="Proteomes" id="UP000442694">
    <property type="component" value="Unassembled WGS sequence"/>
</dbReference>
<evidence type="ECO:0000313" key="2">
    <source>
        <dbReference type="EMBL" id="KAB8033357.1"/>
    </source>
</evidence>
<dbReference type="AlphaFoldDB" id="A0A833JH99"/>
<keyword evidence="1" id="KW-0732">Signal</keyword>
<proteinExistence type="predicted"/>
<dbReference type="EMBL" id="WFLN01000004">
    <property type="protein sequence ID" value="KAB8033357.1"/>
    <property type="molecule type" value="Genomic_DNA"/>
</dbReference>
<evidence type="ECO:0008006" key="4">
    <source>
        <dbReference type="Google" id="ProtNLM"/>
    </source>
</evidence>
<evidence type="ECO:0000313" key="3">
    <source>
        <dbReference type="Proteomes" id="UP000442694"/>
    </source>
</evidence>
<feature type="chain" id="PRO_5032978882" description="Outer membrane protein beta-barrel domain-containing protein" evidence="1">
    <location>
        <begin position="20"/>
        <end position="234"/>
    </location>
</feature>
<name>A0A833JH99_9BACT</name>
<comment type="caution">
    <text evidence="2">The sequence shown here is derived from an EMBL/GenBank/DDBJ whole genome shotgun (WGS) entry which is preliminary data.</text>
</comment>
<reference evidence="2 3" key="1">
    <citation type="submission" date="2019-10" db="EMBL/GenBank/DDBJ databases">
        <title>New genus of Silvanigrellaceae.</title>
        <authorList>
            <person name="Pitt A."/>
            <person name="Hahn M.W."/>
        </authorList>
    </citation>
    <scope>NUCLEOTIDE SEQUENCE [LARGE SCALE GENOMIC DNA]</scope>
    <source>
        <strain evidence="2 3">33A1-SZDP</strain>
    </source>
</reference>